<sequence>MVSDYKGKLYLKEKILEYLLALARTKKETSLESDTTKPAKNDMAHIKGLQDLVDLKISWDPLTSQIECPVTGTTNKSLCYLRSCGCVMSYAFINELSNKNSVPTFPCPLCEKPFNREYDMVVLNPLSDTHLMGVNNDSYEKLKAQHLSHSKRSLKKSKKTKSKIGSGAQESLDTKKRSSSESCASTTKKQRV</sequence>
<gene>
    <name evidence="2" type="ORF">KQ657_000186</name>
</gene>
<feature type="compositionally biased region" description="Polar residues" evidence="1">
    <location>
        <begin position="180"/>
        <end position="192"/>
    </location>
</feature>
<feature type="compositionally biased region" description="Basic residues" evidence="1">
    <location>
        <begin position="145"/>
        <end position="162"/>
    </location>
</feature>
<evidence type="ECO:0000256" key="1">
    <source>
        <dbReference type="SAM" id="MobiDB-lite"/>
    </source>
</evidence>
<dbReference type="OrthoDB" id="247013at2759"/>
<feature type="region of interest" description="Disordered" evidence="1">
    <location>
        <begin position="145"/>
        <end position="192"/>
    </location>
</feature>
<dbReference type="Proteomes" id="UP000790833">
    <property type="component" value="Unassembled WGS sequence"/>
</dbReference>
<dbReference type="EMBL" id="JAHMUF010000001">
    <property type="protein sequence ID" value="KAG7196174.1"/>
    <property type="molecule type" value="Genomic_DNA"/>
</dbReference>
<protein>
    <recommendedName>
        <fullName evidence="4">Replication termination factor 2</fullName>
    </recommendedName>
</protein>
<evidence type="ECO:0008006" key="4">
    <source>
        <dbReference type="Google" id="ProtNLM"/>
    </source>
</evidence>
<dbReference type="Pfam" id="PF04641">
    <property type="entry name" value="Rtf2"/>
    <property type="match status" value="1"/>
</dbReference>
<dbReference type="RefSeq" id="XP_043051719.1">
    <property type="nucleotide sequence ID" value="XM_043191042.1"/>
</dbReference>
<organism evidence="2 3">
    <name type="scientific">Scheffersomyces spartinae</name>
    <dbReference type="NCBI Taxonomy" id="45513"/>
    <lineage>
        <taxon>Eukaryota</taxon>
        <taxon>Fungi</taxon>
        <taxon>Dikarya</taxon>
        <taxon>Ascomycota</taxon>
        <taxon>Saccharomycotina</taxon>
        <taxon>Pichiomycetes</taxon>
        <taxon>Debaryomycetaceae</taxon>
        <taxon>Scheffersomyces</taxon>
    </lineage>
</organism>
<dbReference type="GO" id="GO:0005634">
    <property type="term" value="C:nucleus"/>
    <property type="evidence" value="ECO:0007669"/>
    <property type="project" value="TreeGrafter"/>
</dbReference>
<evidence type="ECO:0000313" key="3">
    <source>
        <dbReference type="Proteomes" id="UP000790833"/>
    </source>
</evidence>
<dbReference type="GO" id="GO:0006274">
    <property type="term" value="P:DNA replication termination"/>
    <property type="evidence" value="ECO:0007669"/>
    <property type="project" value="TreeGrafter"/>
</dbReference>
<accession>A0A9P8ALK2</accession>
<comment type="caution">
    <text evidence="2">The sequence shown here is derived from an EMBL/GenBank/DDBJ whole genome shotgun (WGS) entry which is preliminary data.</text>
</comment>
<dbReference type="PANTHER" id="PTHR12775">
    <property type="entry name" value="PROTEIN C20ORF43 HOMOLOG"/>
    <property type="match status" value="1"/>
</dbReference>
<dbReference type="PANTHER" id="PTHR12775:SF0">
    <property type="entry name" value="REPLICATION TERMINATION FACTOR 2"/>
    <property type="match status" value="1"/>
</dbReference>
<dbReference type="AlphaFoldDB" id="A0A9P8ALK2"/>
<proteinExistence type="predicted"/>
<evidence type="ECO:0000313" key="2">
    <source>
        <dbReference type="EMBL" id="KAG7196174.1"/>
    </source>
</evidence>
<name>A0A9P8ALK2_9ASCO</name>
<dbReference type="GeneID" id="66113560"/>
<reference evidence="2" key="1">
    <citation type="submission" date="2021-03" db="EMBL/GenBank/DDBJ databases">
        <authorList>
            <person name="Palmer J.M."/>
        </authorList>
    </citation>
    <scope>NUCLEOTIDE SEQUENCE</scope>
    <source>
        <strain evidence="2">ARV_011</strain>
    </source>
</reference>
<dbReference type="InterPro" id="IPR006735">
    <property type="entry name" value="Rtf2"/>
</dbReference>
<keyword evidence="3" id="KW-1185">Reference proteome</keyword>